<feature type="binding site" evidence="6">
    <location>
        <position position="133"/>
    </location>
    <ligand>
        <name>Ni(2+)</name>
        <dbReference type="ChEBI" id="CHEBI:49786"/>
        <label>1</label>
    </ligand>
</feature>
<feature type="binding site" evidence="6">
    <location>
        <position position="267"/>
    </location>
    <ligand>
        <name>Ni(2+)</name>
        <dbReference type="ChEBI" id="CHEBI:49786"/>
        <label>2</label>
    </ligand>
</feature>
<feature type="binding site" evidence="6">
    <location>
        <position position="353"/>
    </location>
    <ligand>
        <name>Ni(2+)</name>
        <dbReference type="ChEBI" id="CHEBI:49786"/>
        <label>1</label>
    </ligand>
</feature>
<comment type="pathway">
    <text evidence="1 6">Nitrogen metabolism; urea degradation; CO(2) and NH(3) from urea (urease route): step 1/1.</text>
</comment>
<dbReference type="InterPro" id="IPR006680">
    <property type="entry name" value="Amidohydro-rel"/>
</dbReference>
<dbReference type="PRINTS" id="PR01752">
    <property type="entry name" value="UREASE"/>
</dbReference>
<dbReference type="NCBIfam" id="NF009686">
    <property type="entry name" value="PRK13207.1"/>
    <property type="match status" value="1"/>
</dbReference>
<dbReference type="Proteomes" id="UP001428817">
    <property type="component" value="Unassembled WGS sequence"/>
</dbReference>
<dbReference type="HAMAP" id="MF_01953">
    <property type="entry name" value="Urease_alpha"/>
    <property type="match status" value="1"/>
</dbReference>
<dbReference type="InterPro" id="IPR011612">
    <property type="entry name" value="Urease_alpha_N_dom"/>
</dbReference>
<comment type="cofactor">
    <cofactor evidence="6">
        <name>Ni cation</name>
        <dbReference type="ChEBI" id="CHEBI:25516"/>
    </cofactor>
    <text evidence="6">Binds 2 nickel ions per subunit.</text>
</comment>
<evidence type="ECO:0000256" key="8">
    <source>
        <dbReference type="RuleBase" id="RU004158"/>
    </source>
</evidence>
<dbReference type="InterPro" id="IPR050112">
    <property type="entry name" value="Urease_alpha_subunit"/>
</dbReference>
<keyword evidence="2 6" id="KW-0533">Nickel</keyword>
<accession>A0ABP9Q741</accession>
<evidence type="ECO:0000256" key="2">
    <source>
        <dbReference type="ARBA" id="ARBA00022596"/>
    </source>
</evidence>
<name>A0ABP9Q741_9PSEU</name>
<dbReference type="SUPFAM" id="SSF51338">
    <property type="entry name" value="Composite domain of metallo-dependent hydrolases"/>
    <property type="match status" value="1"/>
</dbReference>
<dbReference type="PROSITE" id="PS51368">
    <property type="entry name" value="UREASE_3"/>
    <property type="match status" value="1"/>
</dbReference>
<dbReference type="InterPro" id="IPR032466">
    <property type="entry name" value="Metal_Hydrolase"/>
</dbReference>
<feature type="domain" description="Urease" evidence="9">
    <location>
        <begin position="128"/>
        <end position="554"/>
    </location>
</feature>
<evidence type="ECO:0000313" key="11">
    <source>
        <dbReference type="Proteomes" id="UP001428817"/>
    </source>
</evidence>
<feature type="binding site" description="via carbamate group" evidence="6">
    <location>
        <position position="212"/>
    </location>
    <ligand>
        <name>Ni(2+)</name>
        <dbReference type="ChEBI" id="CHEBI:49786"/>
        <label>1</label>
    </ligand>
</feature>
<feature type="active site" description="Proton donor" evidence="6 7">
    <location>
        <position position="313"/>
    </location>
</feature>
<dbReference type="PANTHER" id="PTHR43440">
    <property type="entry name" value="UREASE"/>
    <property type="match status" value="1"/>
</dbReference>
<comment type="PTM">
    <text evidence="6">Carboxylation allows a single lysine to coordinate two nickel ions.</text>
</comment>
<keyword evidence="6 7" id="KW-0963">Cytoplasm</keyword>
<evidence type="ECO:0000256" key="1">
    <source>
        <dbReference type="ARBA" id="ARBA00004897"/>
    </source>
</evidence>
<comment type="caution">
    <text evidence="10">The sequence shown here is derived from an EMBL/GenBank/DDBJ whole genome shotgun (WGS) entry which is preliminary data.</text>
</comment>
<feature type="binding site" evidence="6">
    <location>
        <position position="135"/>
    </location>
    <ligand>
        <name>Ni(2+)</name>
        <dbReference type="ChEBI" id="CHEBI:49786"/>
        <label>1</label>
    </ligand>
</feature>
<evidence type="ECO:0000313" key="10">
    <source>
        <dbReference type="EMBL" id="GAA5157739.1"/>
    </source>
</evidence>
<evidence type="ECO:0000256" key="3">
    <source>
        <dbReference type="ARBA" id="ARBA00022723"/>
    </source>
</evidence>
<keyword evidence="4 6" id="KW-0378">Hydrolase</keyword>
<comment type="subcellular location">
    <subcellularLocation>
        <location evidence="6 7">Cytoplasm</location>
    </subcellularLocation>
</comment>
<protein>
    <recommendedName>
        <fullName evidence="6">Urease subunit alpha</fullName>
        <ecNumber evidence="6">3.5.1.5</ecNumber>
    </recommendedName>
    <alternativeName>
        <fullName evidence="6">Urea amidohydrolase subunit alpha</fullName>
    </alternativeName>
</protein>
<organism evidence="10 11">
    <name type="scientific">Pseudonocardia eucalypti</name>
    <dbReference type="NCBI Taxonomy" id="648755"/>
    <lineage>
        <taxon>Bacteria</taxon>
        <taxon>Bacillati</taxon>
        <taxon>Actinomycetota</taxon>
        <taxon>Actinomycetes</taxon>
        <taxon>Pseudonocardiales</taxon>
        <taxon>Pseudonocardiaceae</taxon>
        <taxon>Pseudonocardia</taxon>
    </lineage>
</organism>
<feature type="binding site" evidence="6">
    <location>
        <position position="241"/>
    </location>
    <ligand>
        <name>Ni(2+)</name>
        <dbReference type="ChEBI" id="CHEBI:49786"/>
        <label>2</label>
    </ligand>
</feature>
<dbReference type="InterPro" id="IPR017951">
    <property type="entry name" value="Urease_asu_c"/>
</dbReference>
<sequence>MKRAEYARLYGPTTGDRVRLADTDLWVEVEHDDTEPGEELLGGCGKTARHGALVSAAAGRDSKLDMIILGVLLLDPVLGVRKTNIGIKDGRVVGVGRAGNPDVQRGVELEVDAHTAMITGEGLIATPGIVDSHVHLSNAELAAAGLSTGVTTVVGMGIGGVWDVGANPRYNLHTLIESWAHIPINAAFLARGSTTSTALLETAVEAGCGGYKIHEDWGATPPVIDTCLAVAEQADLPVALHTDTLNESGYLADTLDAVGGRTVHAYHVEGGGGHPDLLGIVSRPNVLTSSTTPTLPLTPATIAELHPMTLTVHRGHAHVPSDAGIAASRIREHAISAENRLHDQGAISIINSDSLGMGRMAETARRAWQLAHVQAGLAGEVGPDFANNARVLRYLAKLTHNPAVAHGLASHVGSITPGKLADIVLWQPAWFGAQPELVIKSGFVAWGNAGSGSGSTRLTQPRRMLPFYGGLGGAPARLSHVFVSAHAERAGLPAGRNYSPIADARGLTCADMLHNTATPHVELAGEPTPVRVDGQEIPLHHAHNLPLTRLHHLG</sequence>
<proteinExistence type="inferred from homology"/>
<feature type="binding site" evidence="6 7">
    <location>
        <position position="214"/>
    </location>
    <ligand>
        <name>substrate</name>
    </ligand>
</feature>
<dbReference type="EC" id="3.5.1.5" evidence="6"/>
<evidence type="ECO:0000256" key="5">
    <source>
        <dbReference type="ARBA" id="ARBA00047778"/>
    </source>
</evidence>
<feature type="binding site" description="via carbamate group" evidence="6">
    <location>
        <position position="212"/>
    </location>
    <ligand>
        <name>Ni(2+)</name>
        <dbReference type="ChEBI" id="CHEBI:49786"/>
        <label>2</label>
    </ligand>
</feature>
<evidence type="ECO:0000259" key="9">
    <source>
        <dbReference type="PROSITE" id="PS51368"/>
    </source>
</evidence>
<evidence type="ECO:0000256" key="4">
    <source>
        <dbReference type="ARBA" id="ARBA00022801"/>
    </source>
</evidence>
<keyword evidence="3 6" id="KW-0479">Metal-binding</keyword>
<feature type="modified residue" description="N6-carboxylysine" evidence="6">
    <location>
        <position position="212"/>
    </location>
</feature>
<comment type="catalytic activity">
    <reaction evidence="5 6">
        <text>urea + 2 H2O + H(+) = hydrogencarbonate + 2 NH4(+)</text>
        <dbReference type="Rhea" id="RHEA:20557"/>
        <dbReference type="ChEBI" id="CHEBI:15377"/>
        <dbReference type="ChEBI" id="CHEBI:15378"/>
        <dbReference type="ChEBI" id="CHEBI:16199"/>
        <dbReference type="ChEBI" id="CHEBI:17544"/>
        <dbReference type="ChEBI" id="CHEBI:28938"/>
        <dbReference type="EC" id="3.5.1.5"/>
    </reaction>
</comment>
<dbReference type="EMBL" id="BAABJP010000015">
    <property type="protein sequence ID" value="GAA5157739.1"/>
    <property type="molecule type" value="Genomic_DNA"/>
</dbReference>
<comment type="subunit">
    <text evidence="6">Heterotrimer of UreA (gamma), UreB (beta) and UreC (alpha) subunits. Three heterotrimers associate to form the active enzyme.</text>
</comment>
<dbReference type="Pfam" id="PF00449">
    <property type="entry name" value="Urease_alpha"/>
    <property type="match status" value="1"/>
</dbReference>
<dbReference type="SUPFAM" id="SSF51556">
    <property type="entry name" value="Metallo-dependent hydrolases"/>
    <property type="match status" value="1"/>
</dbReference>
<keyword evidence="11" id="KW-1185">Reference proteome</keyword>
<evidence type="ECO:0000256" key="7">
    <source>
        <dbReference type="PROSITE-ProRule" id="PRU00700"/>
    </source>
</evidence>
<reference evidence="11" key="1">
    <citation type="journal article" date="2019" name="Int. J. Syst. Evol. Microbiol.">
        <title>The Global Catalogue of Microorganisms (GCM) 10K type strain sequencing project: providing services to taxonomists for standard genome sequencing and annotation.</title>
        <authorList>
            <consortium name="The Broad Institute Genomics Platform"/>
            <consortium name="The Broad Institute Genome Sequencing Center for Infectious Disease"/>
            <person name="Wu L."/>
            <person name="Ma J."/>
        </authorList>
    </citation>
    <scope>NUCLEOTIDE SEQUENCE [LARGE SCALE GENOMIC DNA]</scope>
    <source>
        <strain evidence="11">JCM 18303</strain>
    </source>
</reference>
<dbReference type="Gene3D" id="3.20.20.140">
    <property type="entry name" value="Metal-dependent hydrolases"/>
    <property type="match status" value="1"/>
</dbReference>
<dbReference type="PANTHER" id="PTHR43440:SF1">
    <property type="entry name" value="UREASE"/>
    <property type="match status" value="1"/>
</dbReference>
<dbReference type="Pfam" id="PF01979">
    <property type="entry name" value="Amidohydro_1"/>
    <property type="match status" value="1"/>
</dbReference>
<dbReference type="Gene3D" id="2.30.40.10">
    <property type="entry name" value="Urease, subunit C, domain 1"/>
    <property type="match status" value="1"/>
</dbReference>
<comment type="similarity">
    <text evidence="6 8">Belongs to the metallo-dependent hydrolases superfamily. Urease alpha subunit family.</text>
</comment>
<gene>
    <name evidence="6" type="primary">ureC</name>
    <name evidence="10" type="ORF">GCM10023321_36410</name>
</gene>
<dbReference type="InterPro" id="IPR011059">
    <property type="entry name" value="Metal-dep_hydrolase_composite"/>
</dbReference>
<dbReference type="RefSeq" id="WP_185059256.1">
    <property type="nucleotide sequence ID" value="NZ_BAABJP010000015.1"/>
</dbReference>
<dbReference type="InterPro" id="IPR005848">
    <property type="entry name" value="Urease_asu"/>
</dbReference>
<evidence type="ECO:0000256" key="6">
    <source>
        <dbReference type="HAMAP-Rule" id="MF_01953"/>
    </source>
</evidence>